<sequence length="312" mass="34845">MSAVTFRIQPTGNLGNQMMQLMLGHSLRSQVPELDIVGYDMPLWSLKGGEEPVPRAKPVELRGHLIDIHGVASLVKAGLLRDMKLVGIGSRMANYLPPSAYQALFPAGRAEVERHGDDELLISVRGAEILGQCHPDYGPVPPAYYRQLARETGLRPVLFGQIEDDWYSRLLMEAMPDARVVRSQGVLADFERLRSARHVVTSVSSFAWLATWLSDAQTIHVPVLGLLNPAQRPDVDLLPLDDPRYRFYRFPVRRWNGQQEDVDGLSREAHYPLMTRDEVAALLRQAASSTRAERLEVAAKTVVKGLLGRLRG</sequence>
<dbReference type="OrthoDB" id="456767at2"/>
<dbReference type="Proteomes" id="UP000231501">
    <property type="component" value="Unassembled WGS sequence"/>
</dbReference>
<evidence type="ECO:0000313" key="1">
    <source>
        <dbReference type="EMBL" id="PIM51283.1"/>
    </source>
</evidence>
<organism evidence="1 2">
    <name type="scientific">Roseateles chitinivorans</name>
    <dbReference type="NCBI Taxonomy" id="2917965"/>
    <lineage>
        <taxon>Bacteria</taxon>
        <taxon>Pseudomonadati</taxon>
        <taxon>Pseudomonadota</taxon>
        <taxon>Betaproteobacteria</taxon>
        <taxon>Burkholderiales</taxon>
        <taxon>Sphaerotilaceae</taxon>
        <taxon>Roseateles</taxon>
    </lineage>
</organism>
<gene>
    <name evidence="1" type="ORF">CS062_20690</name>
</gene>
<evidence type="ECO:0000313" key="2">
    <source>
        <dbReference type="Proteomes" id="UP000231501"/>
    </source>
</evidence>
<protein>
    <recommendedName>
        <fullName evidence="3">Polysaccharide pyruvyl transferase domain-containing protein</fullName>
    </recommendedName>
</protein>
<evidence type="ECO:0008006" key="3">
    <source>
        <dbReference type="Google" id="ProtNLM"/>
    </source>
</evidence>
<accession>A0A2G9C4D9</accession>
<dbReference type="RefSeq" id="WP_099863463.1">
    <property type="nucleotide sequence ID" value="NZ_PEOG01000072.1"/>
</dbReference>
<dbReference type="AlphaFoldDB" id="A0A2G9C4D9"/>
<reference evidence="1 2" key="1">
    <citation type="submission" date="2017-11" db="EMBL/GenBank/DDBJ databases">
        <title>Draft genome sequence of Mitsuaria sp. HWN-4.</title>
        <authorList>
            <person name="Gundlapally S.R."/>
        </authorList>
    </citation>
    <scope>NUCLEOTIDE SEQUENCE [LARGE SCALE GENOMIC DNA]</scope>
    <source>
        <strain evidence="1 2">HWN-4</strain>
    </source>
</reference>
<proteinExistence type="predicted"/>
<comment type="caution">
    <text evidence="1">The sequence shown here is derived from an EMBL/GenBank/DDBJ whole genome shotgun (WGS) entry which is preliminary data.</text>
</comment>
<name>A0A2G9C4D9_9BURK</name>
<dbReference type="EMBL" id="PEOG01000072">
    <property type="protein sequence ID" value="PIM51283.1"/>
    <property type="molecule type" value="Genomic_DNA"/>
</dbReference>
<keyword evidence="2" id="KW-1185">Reference proteome</keyword>